<dbReference type="RefSeq" id="WP_131617776.1">
    <property type="nucleotide sequence ID" value="NZ_CP036532.1"/>
</dbReference>
<dbReference type="AlphaFoldDB" id="A0A4P6V3V3"/>
<accession>A0A4P6V3V3</accession>
<evidence type="ECO:0000313" key="10">
    <source>
        <dbReference type="Proteomes" id="UP000293719"/>
    </source>
</evidence>
<evidence type="ECO:0000256" key="3">
    <source>
        <dbReference type="ARBA" id="ARBA00012417"/>
    </source>
</evidence>
<dbReference type="PANTHER" id="PTHR35369">
    <property type="entry name" value="BLR3025 PROTEIN-RELATED"/>
    <property type="match status" value="1"/>
</dbReference>
<dbReference type="Pfam" id="PF11799">
    <property type="entry name" value="IMS_C"/>
    <property type="match status" value="1"/>
</dbReference>
<gene>
    <name evidence="9" type="ORF">E0E05_17005</name>
</gene>
<dbReference type="InterPro" id="IPR017961">
    <property type="entry name" value="DNA_pol_Y-fam_little_finger"/>
</dbReference>
<evidence type="ECO:0000256" key="2">
    <source>
        <dbReference type="ARBA" id="ARBA00011245"/>
    </source>
</evidence>
<evidence type="ECO:0000259" key="7">
    <source>
        <dbReference type="Pfam" id="PF00817"/>
    </source>
</evidence>
<name>A0A4P6V3V3_9HYPH</name>
<evidence type="ECO:0000256" key="1">
    <source>
        <dbReference type="ARBA" id="ARBA00001946"/>
    </source>
</evidence>
<dbReference type="PANTHER" id="PTHR35369:SF2">
    <property type="entry name" value="BLR3025 PROTEIN"/>
    <property type="match status" value="1"/>
</dbReference>
<feature type="domain" description="UmuC" evidence="7">
    <location>
        <begin position="31"/>
        <end position="156"/>
    </location>
</feature>
<reference evidence="9 10" key="1">
    <citation type="journal article" date="2017" name="Int. J. Syst. Evol. Microbiol.">
        <title>Roseitalea porphyridii gen. nov., sp. nov., isolated from a red alga, and reclassification of Hoeflea suaedae Chung et al. 2013 as Pseudohoeflea suaedae gen. nov., comb. nov.</title>
        <authorList>
            <person name="Hyeon J.W."/>
            <person name="Jeong S.E."/>
            <person name="Baek K."/>
            <person name="Jeon C.O."/>
        </authorList>
    </citation>
    <scope>NUCLEOTIDE SEQUENCE [LARGE SCALE GENOMIC DNA]</scope>
    <source>
        <strain evidence="9 10">MA7-20</strain>
    </source>
</reference>
<dbReference type="OrthoDB" id="9788640at2"/>
<dbReference type="CDD" id="cd03468">
    <property type="entry name" value="PolY_like"/>
    <property type="match status" value="1"/>
</dbReference>
<evidence type="ECO:0000256" key="5">
    <source>
        <dbReference type="ARBA" id="ARBA00025589"/>
    </source>
</evidence>
<dbReference type="SUPFAM" id="SSF56672">
    <property type="entry name" value="DNA/RNA polymerases"/>
    <property type="match status" value="1"/>
</dbReference>
<dbReference type="GO" id="GO:0006281">
    <property type="term" value="P:DNA repair"/>
    <property type="evidence" value="ECO:0007669"/>
    <property type="project" value="InterPro"/>
</dbReference>
<dbReference type="InterPro" id="IPR043502">
    <property type="entry name" value="DNA/RNA_pol_sf"/>
</dbReference>
<dbReference type="EMBL" id="CP036532">
    <property type="protein sequence ID" value="QBK32132.1"/>
    <property type="molecule type" value="Genomic_DNA"/>
</dbReference>
<evidence type="ECO:0000256" key="4">
    <source>
        <dbReference type="ARBA" id="ARBA00022763"/>
    </source>
</evidence>
<evidence type="ECO:0000313" key="9">
    <source>
        <dbReference type="EMBL" id="QBK32132.1"/>
    </source>
</evidence>
<keyword evidence="4" id="KW-0227">DNA damage</keyword>
<evidence type="ECO:0000256" key="6">
    <source>
        <dbReference type="ARBA" id="ARBA00049244"/>
    </source>
</evidence>
<dbReference type="Pfam" id="PF00817">
    <property type="entry name" value="IMS"/>
    <property type="match status" value="1"/>
</dbReference>
<comment type="function">
    <text evidence="5">Poorly processive, error-prone DNA polymerase involved in untargeted mutagenesis. Copies undamaged DNA at stalled replication forks, which arise in vivo from mismatched or misaligned primer ends. These misaligned primers can be extended by PolIV. Exhibits no 3'-5' exonuclease (proofreading) activity. May be involved in translesional synthesis, in conjunction with the beta clamp from PolIII.</text>
</comment>
<protein>
    <recommendedName>
        <fullName evidence="3">DNA-directed DNA polymerase</fullName>
        <ecNumber evidence="3">2.7.7.7</ecNumber>
    </recommendedName>
</protein>
<dbReference type="InterPro" id="IPR001126">
    <property type="entry name" value="UmuC"/>
</dbReference>
<dbReference type="GO" id="GO:0003684">
    <property type="term" value="F:damaged DNA binding"/>
    <property type="evidence" value="ECO:0007669"/>
    <property type="project" value="InterPro"/>
</dbReference>
<organism evidence="9 10">
    <name type="scientific">Roseitalea porphyridii</name>
    <dbReference type="NCBI Taxonomy" id="1852022"/>
    <lineage>
        <taxon>Bacteria</taxon>
        <taxon>Pseudomonadati</taxon>
        <taxon>Pseudomonadota</taxon>
        <taxon>Alphaproteobacteria</taxon>
        <taxon>Hyphomicrobiales</taxon>
        <taxon>Ahrensiaceae</taxon>
        <taxon>Roseitalea</taxon>
    </lineage>
</organism>
<sequence length="517" mass="56344">MTQRRIVSIYLPHFPIQSWRRRTRGPGAPVEQTPLVLAREGAHGRLVHDVNGAAARAGITRGARLTDMKALVPSLHVADADMAADAARLSALARWAQRWCPWTRVDGADGLMLETTGSDHLWGGEAAMLAQMRRAFAGLDLTARVAVAPTLGAAWALARFGAAPRELCGADALAERLGPLPVAALRLDADTVLLLKRLGLKTVGAVAGVPRTALARRFRHRNDLPSNPPLRLDQAFGRLAEPLMPDDVPAPVRALARFAEPVTEVEAIGPVLDRLLDDLTGQMDTRQLGARRLLLTGYRADGGSSSVEAATSRPSRDPAHLRRLFRDRLERIDTGFGLDAMTLDAVVHEALGAAQQALVGAADESIDLARLIDRLVARLGPGAVLRPVARDSHVPERAEGLAPAGTQCVIVPTGETADGVPRPLRLLVRPEEAQVLYAVPDGPPAQLVWRRQTHRIVRSQGPERIAPEWWREKSTARLRDYYRVEDAEGRRYWIFREGLPGDGRDGPPRWFVHGLDA</sequence>
<comment type="catalytic activity">
    <reaction evidence="6">
        <text>DNA(n) + a 2'-deoxyribonucleoside 5'-triphosphate = DNA(n+1) + diphosphate</text>
        <dbReference type="Rhea" id="RHEA:22508"/>
        <dbReference type="Rhea" id="RHEA-COMP:17339"/>
        <dbReference type="Rhea" id="RHEA-COMP:17340"/>
        <dbReference type="ChEBI" id="CHEBI:33019"/>
        <dbReference type="ChEBI" id="CHEBI:61560"/>
        <dbReference type="ChEBI" id="CHEBI:173112"/>
        <dbReference type="EC" id="2.7.7.7"/>
    </reaction>
</comment>
<comment type="subunit">
    <text evidence="2">Monomer.</text>
</comment>
<evidence type="ECO:0000259" key="8">
    <source>
        <dbReference type="Pfam" id="PF11799"/>
    </source>
</evidence>
<dbReference type="EC" id="2.7.7.7" evidence="3"/>
<proteinExistence type="predicted"/>
<keyword evidence="10" id="KW-1185">Reference proteome</keyword>
<dbReference type="GeneID" id="90769003"/>
<dbReference type="KEGG" id="rpod:E0E05_17005"/>
<feature type="domain" description="DNA polymerase Y-family little finger" evidence="8">
    <location>
        <begin position="258"/>
        <end position="336"/>
    </location>
</feature>
<dbReference type="Proteomes" id="UP000293719">
    <property type="component" value="Chromosome"/>
</dbReference>
<dbReference type="InterPro" id="IPR050356">
    <property type="entry name" value="SulA_CellDiv_inhibitor"/>
</dbReference>
<comment type="cofactor">
    <cofactor evidence="1">
        <name>Mg(2+)</name>
        <dbReference type="ChEBI" id="CHEBI:18420"/>
    </cofactor>
</comment>